<protein>
    <submittedName>
        <fullName evidence="1">Uncharacterized protein</fullName>
    </submittedName>
</protein>
<dbReference type="Proteomes" id="UP001162992">
    <property type="component" value="Chromosome 8"/>
</dbReference>
<accession>A0ACC2D0S5</accession>
<reference evidence="2" key="1">
    <citation type="journal article" date="2024" name="Proc. Natl. Acad. Sci. U.S.A.">
        <title>Extraordinary preservation of gene collinearity over three hundred million years revealed in homosporous lycophytes.</title>
        <authorList>
            <person name="Li C."/>
            <person name="Wickell D."/>
            <person name="Kuo L.Y."/>
            <person name="Chen X."/>
            <person name="Nie B."/>
            <person name="Liao X."/>
            <person name="Peng D."/>
            <person name="Ji J."/>
            <person name="Jenkins J."/>
            <person name="Williams M."/>
            <person name="Shu S."/>
            <person name="Plott C."/>
            <person name="Barry K."/>
            <person name="Rajasekar S."/>
            <person name="Grimwood J."/>
            <person name="Han X."/>
            <person name="Sun S."/>
            <person name="Hou Z."/>
            <person name="He W."/>
            <person name="Dai G."/>
            <person name="Sun C."/>
            <person name="Schmutz J."/>
            <person name="Leebens-Mack J.H."/>
            <person name="Li F.W."/>
            <person name="Wang L."/>
        </authorList>
    </citation>
    <scope>NUCLEOTIDE SEQUENCE [LARGE SCALE GENOMIC DNA]</scope>
    <source>
        <strain evidence="2">cv. PW_Plant_1</strain>
    </source>
</reference>
<gene>
    <name evidence="1" type="ORF">O6H91_08G108400</name>
</gene>
<proteinExistence type="predicted"/>
<evidence type="ECO:0000313" key="1">
    <source>
        <dbReference type="EMBL" id="KAJ7547889.1"/>
    </source>
</evidence>
<evidence type="ECO:0000313" key="2">
    <source>
        <dbReference type="Proteomes" id="UP001162992"/>
    </source>
</evidence>
<name>A0ACC2D0S5_DIPCM</name>
<keyword evidence="2" id="KW-1185">Reference proteome</keyword>
<sequence length="1374" mass="150265">MKRQAVISRFFAPKEESSQPQPRLPFSAPVSVAAATVAWPPAASSLHHAKRKRLFDQSELGAVAADAALGPQIRKRRSSLKRSSSNSVAEFTEAEESRKRLGFELPNPKLQDDGEDFHSSVPADAEGWDEGDCRKEVVGSDGELTGNEIRAMSPGMLSFKRRKRIPAEKDPHNVTQSWEMSSHITSFAQSSEDVNLHISEDKTECVPNTGLEDSFHHSKKTSIGGGCLTDRHQVASSHGNLKKEIPASDTSRHKKFVEKLLARTDDTGVLQESWYGERPSGNEKHTPLEQQVVALKARYPDIVLMVEVGYKYRFFGEDAETAARVLGIFAYYSHNFLTASIPTFRLHVHVRRLVEAGYKVGVVRQTETAAIKAHGANKTGPFTRELSALYTRATLEAGEYLGGSEEGGSEGRGNLSNYLMCIVEQPLLQGVSLDKLKASPGSKGLKKGMKHQEKEGEKAHTSICDTKLGVIAVETSTGDVIHGQFLDTVTRVELEARLLSCSPAELLLASPLSAATEKLLLEYAGPMSNIRVERVHSDSFKSGGALAEVVAFYGSGHDSDLNLLSPTREATANGQEMVNEGMEAVMAMSELVIQALMLAIRYLKQFHLENVLRFGANFHPFAAHDEMILSPNTIRQLEVLKNNANGDEKGSLLWLMDQTSTSFGARLLRHWVTHPLRDRMLISARLDAVCEIADSMGSLGVSQSPGTFPGSGKGGGSVGAGSRAMVASNGKNGQGLLASTLFSLGKMPDIERGITRIFHRTATTGEFISVVQALVTAVKKLQRLRSRKQEADGINKELPSNDQKSIQSPLLRRLLAAAASQSVSEHGTRFLSSLNTEAATSGDKLNLFLNTGGRFPEVARCREAIEAAEQEMTNLLPSFRKLLRIPNLQYLINSGTTHLIEVPAAQRVPADWIKVNSTKKTTRYHPPDVLEILDKLTLAKEELSAACSRAWDSFLAEFSLHYVDFRAAVQALAGLDCLHSLAIVSRNQGYCRPEFFEESHASQLTIEAGRHPVLESVMQDGFVSNDTTLHGEAEHCQIITGPNMGGKSCYMRQVALIVIMAQVGSFVPAGSAKMHVFDSIYTRMGASDGIQHGSSTFLEELSETSSILQNATPRSLVIIDELGRGTSTHDGVAIAYATLKHLLVEKKCLTLFVTHYPKIAQLVQEFPGHIQAYHVSYLAEEPSEVVEKVAKDGLVLGNVAAHQEHIEDAMKKITFLYKIVPGVASRSFGLHVARLAQISEACVLRAAVMAAKFEKDVSAREHAYLEARLHEISVNHAKLDDLNCNITALGNYHGDTLEGCSLDFSSRKMSIGAKCEPGPERVQEDDLVHKSAAFKQLTEMLASIRGALELPTSEEKVNTLKRVQQFLSLNLTYS</sequence>
<dbReference type="EMBL" id="CM055099">
    <property type="protein sequence ID" value="KAJ7547889.1"/>
    <property type="molecule type" value="Genomic_DNA"/>
</dbReference>
<comment type="caution">
    <text evidence="1">The sequence shown here is derived from an EMBL/GenBank/DDBJ whole genome shotgun (WGS) entry which is preliminary data.</text>
</comment>
<organism evidence="1 2">
    <name type="scientific">Diphasiastrum complanatum</name>
    <name type="common">Issler's clubmoss</name>
    <name type="synonym">Lycopodium complanatum</name>
    <dbReference type="NCBI Taxonomy" id="34168"/>
    <lineage>
        <taxon>Eukaryota</taxon>
        <taxon>Viridiplantae</taxon>
        <taxon>Streptophyta</taxon>
        <taxon>Embryophyta</taxon>
        <taxon>Tracheophyta</taxon>
        <taxon>Lycopodiopsida</taxon>
        <taxon>Lycopodiales</taxon>
        <taxon>Lycopodiaceae</taxon>
        <taxon>Lycopodioideae</taxon>
        <taxon>Diphasiastrum</taxon>
    </lineage>
</organism>